<protein>
    <recommendedName>
        <fullName evidence="1">FAK1-like FERM domain-containing protein</fullName>
    </recommendedName>
</protein>
<dbReference type="InterPro" id="IPR011993">
    <property type="entry name" value="PH-like_dom_sf"/>
</dbReference>
<dbReference type="InterPro" id="IPR049385">
    <property type="entry name" value="FAK1-like_FERM_C"/>
</dbReference>
<dbReference type="SUPFAM" id="SSF50729">
    <property type="entry name" value="PH domain-like"/>
    <property type="match status" value="1"/>
</dbReference>
<dbReference type="Proteomes" id="UP000663844">
    <property type="component" value="Unassembled WGS sequence"/>
</dbReference>
<proteinExistence type="predicted"/>
<organism evidence="2 3">
    <name type="scientific">Adineta steineri</name>
    <dbReference type="NCBI Taxonomy" id="433720"/>
    <lineage>
        <taxon>Eukaryota</taxon>
        <taxon>Metazoa</taxon>
        <taxon>Spiralia</taxon>
        <taxon>Gnathifera</taxon>
        <taxon>Rotifera</taxon>
        <taxon>Eurotatoria</taxon>
        <taxon>Bdelloidea</taxon>
        <taxon>Adinetida</taxon>
        <taxon>Adinetidae</taxon>
        <taxon>Adineta</taxon>
    </lineage>
</organism>
<dbReference type="EMBL" id="CAJOAZ010020038">
    <property type="protein sequence ID" value="CAF4342369.1"/>
    <property type="molecule type" value="Genomic_DNA"/>
</dbReference>
<accession>A0A820KGD6</accession>
<feature type="domain" description="FAK1-like FERM" evidence="1">
    <location>
        <begin position="11"/>
        <end position="73"/>
    </location>
</feature>
<dbReference type="Pfam" id="PF21477">
    <property type="entry name" value="FERM_C_FAK1"/>
    <property type="match status" value="1"/>
</dbReference>
<sequence length="73" mass="7992">MCQNNIRILNLPAEWAVPISLVLGPSDGISYRTQNTTKLTKMTPFETILTISTTKINSNDRGLIKLTIAGSSE</sequence>
<name>A0A820KGD6_9BILA</name>
<dbReference type="AlphaFoldDB" id="A0A820KGD6"/>
<comment type="caution">
    <text evidence="2">The sequence shown here is derived from an EMBL/GenBank/DDBJ whole genome shotgun (WGS) entry which is preliminary data.</text>
</comment>
<evidence type="ECO:0000259" key="1">
    <source>
        <dbReference type="Pfam" id="PF21477"/>
    </source>
</evidence>
<feature type="non-terminal residue" evidence="2">
    <location>
        <position position="1"/>
    </location>
</feature>
<evidence type="ECO:0000313" key="3">
    <source>
        <dbReference type="Proteomes" id="UP000663844"/>
    </source>
</evidence>
<gene>
    <name evidence="2" type="ORF">OXD698_LOCUS48307</name>
</gene>
<dbReference type="Gene3D" id="2.30.29.30">
    <property type="entry name" value="Pleckstrin-homology domain (PH domain)/Phosphotyrosine-binding domain (PTB)"/>
    <property type="match status" value="1"/>
</dbReference>
<evidence type="ECO:0000313" key="2">
    <source>
        <dbReference type="EMBL" id="CAF4342369.1"/>
    </source>
</evidence>
<reference evidence="2" key="1">
    <citation type="submission" date="2021-02" db="EMBL/GenBank/DDBJ databases">
        <authorList>
            <person name="Nowell W R."/>
        </authorList>
    </citation>
    <scope>NUCLEOTIDE SEQUENCE</scope>
</reference>